<dbReference type="PANTHER" id="PTHR36423">
    <property type="entry name" value="AFR070WP"/>
    <property type="match status" value="1"/>
</dbReference>
<organism evidence="1 2">
    <name type="scientific">Aliivibrio wodanis</name>
    <dbReference type="NCBI Taxonomy" id="80852"/>
    <lineage>
        <taxon>Bacteria</taxon>
        <taxon>Pseudomonadati</taxon>
        <taxon>Pseudomonadota</taxon>
        <taxon>Gammaproteobacteria</taxon>
        <taxon>Vibrionales</taxon>
        <taxon>Vibrionaceae</taxon>
        <taxon>Aliivibrio</taxon>
    </lineage>
</organism>
<keyword evidence="2" id="KW-1185">Reference proteome</keyword>
<dbReference type="EMBL" id="LN554847">
    <property type="protein sequence ID" value="CED57421.1"/>
    <property type="molecule type" value="Genomic_DNA"/>
</dbReference>
<evidence type="ECO:0008006" key="3">
    <source>
        <dbReference type="Google" id="ProtNLM"/>
    </source>
</evidence>
<dbReference type="PANTHER" id="PTHR36423:SF2">
    <property type="entry name" value="AFR070WP"/>
    <property type="match status" value="1"/>
</dbReference>
<dbReference type="Proteomes" id="UP000032427">
    <property type="component" value="Chromosome 2"/>
</dbReference>
<dbReference type="STRING" id="80852.AWOD_II_0793"/>
<evidence type="ECO:0000313" key="2">
    <source>
        <dbReference type="Proteomes" id="UP000032427"/>
    </source>
</evidence>
<dbReference type="AlphaFoldDB" id="A0A090I7A6"/>
<dbReference type="PATRIC" id="fig|80852.17.peg.3578"/>
<dbReference type="PIRSF" id="PIRSF028139">
    <property type="entry name" value="DOPA-diox_rel_Mll2280"/>
    <property type="match status" value="1"/>
</dbReference>
<sequence length="114" mass="13279">MHESDINGYHVHVYFDQTSIDFAVSLTEQLHEKFGYQLGEVNQKPVGPHPVWSRQVSFKHPDYDDVMVWLEENRNQLSVLVHPLTEDEYLDHTSSAVWLGLPLELDLSIFTNKE</sequence>
<reference evidence="2" key="1">
    <citation type="submission" date="2014-09" db="EMBL/GenBank/DDBJ databases">
        <authorList>
            <person name="Hjerde E."/>
        </authorList>
    </citation>
    <scope>NUCLEOTIDE SEQUENCE [LARGE SCALE GENOMIC DNA]</scope>
    <source>
        <strain evidence="2">06/09/139</strain>
    </source>
</reference>
<gene>
    <name evidence="1" type="ORF">AWOD_II_0793</name>
</gene>
<protein>
    <recommendedName>
        <fullName evidence="3">4,5-dioxygenase</fullName>
    </recommendedName>
</protein>
<dbReference type="KEGG" id="awd:AWOD_II_0793"/>
<dbReference type="HOGENOM" id="CLU_090062_3_1_6"/>
<dbReference type="OrthoDB" id="572228at2"/>
<accession>A0A090I7A6</accession>
<proteinExistence type="predicted"/>
<dbReference type="Pfam" id="PF08883">
    <property type="entry name" value="DOPA_dioxygen"/>
    <property type="match status" value="1"/>
</dbReference>
<evidence type="ECO:0000313" key="1">
    <source>
        <dbReference type="EMBL" id="CED57421.1"/>
    </source>
</evidence>
<dbReference type="GeneID" id="28543043"/>
<dbReference type="InterPro" id="IPR023389">
    <property type="entry name" value="DOPA-like_sf"/>
</dbReference>
<name>A0A090I7A6_9GAMM</name>
<dbReference type="SUPFAM" id="SSF143410">
    <property type="entry name" value="DOPA-like"/>
    <property type="match status" value="1"/>
</dbReference>
<dbReference type="InterPro" id="IPR014980">
    <property type="entry name" value="DOPA_dioxygen"/>
</dbReference>
<dbReference type="Gene3D" id="3.30.70.1240">
    <property type="entry name" value="DOPA-like domains"/>
    <property type="match status" value="1"/>
</dbReference>